<dbReference type="PANTHER" id="PTHR43488:SF2">
    <property type="entry name" value="GLUTAMATE-PYRUVATE AMINOTRANSFERASE ALAA"/>
    <property type="match status" value="1"/>
</dbReference>
<evidence type="ECO:0000313" key="7">
    <source>
        <dbReference type="EMBL" id="ABZ10200.1"/>
    </source>
</evidence>
<keyword evidence="2 7" id="KW-0032">Aminotransferase</keyword>
<reference evidence="7" key="1">
    <citation type="journal article" date="2008" name="ISME J.">
        <title>Genomic patterns of recombination, clonal divergence and environment in marine microbial populations.</title>
        <authorList>
            <person name="Konstantinidis K.T."/>
            <person name="Delong E.F."/>
        </authorList>
    </citation>
    <scope>NUCLEOTIDE SEQUENCE</scope>
</reference>
<feature type="region of interest" description="Disordered" evidence="5">
    <location>
        <begin position="1"/>
        <end position="22"/>
    </location>
</feature>
<sequence>MCRPPNAEGPARVLASPDGSPRRMFSARVPPLRSNRVARAIARVHATGQPLDDLTVSNPTRVGLSYPARLLEPLGATSALRYDPAPFGVAAAREAVAAYLTGRGVRVSADRVIVTASTSESYSLLFKLLCDPADLVLVPQPSYPLFEHLTRLDGVVASAYALEYHGRWELNLDSLHRAVEPRARAILLVNPNNPTGSFVRQDELDAVRETAARHELAIISDEVFDVYPLEERAPGGSGALVGERDALTFTLGGLSKSAALPQVKLGWILVGGPEALVRRALARLELVCDSYLSVATPVQLAVGTLLERTGPVVDQIRRRVRANYATLRSLVRRFPACGVLHTEAGWYAVVQVPATRSEEALVIDLIERDRVLVHPGYFFDFPREAFLVISLLPAPAVFAGPVTRVLTRASR</sequence>
<dbReference type="AlphaFoldDB" id="B3TC91"/>
<evidence type="ECO:0000256" key="1">
    <source>
        <dbReference type="ARBA" id="ARBA00001933"/>
    </source>
</evidence>
<evidence type="ECO:0000259" key="6">
    <source>
        <dbReference type="Pfam" id="PF00155"/>
    </source>
</evidence>
<dbReference type="Gene3D" id="3.40.640.10">
    <property type="entry name" value="Type I PLP-dependent aspartate aminotransferase-like (Major domain)"/>
    <property type="match status" value="1"/>
</dbReference>
<comment type="cofactor">
    <cofactor evidence="1">
        <name>pyridoxal 5'-phosphate</name>
        <dbReference type="ChEBI" id="CHEBI:597326"/>
    </cofactor>
</comment>
<dbReference type="EMBL" id="EU016668">
    <property type="protein sequence ID" value="ABZ10200.1"/>
    <property type="molecule type" value="Genomic_DNA"/>
</dbReference>
<dbReference type="InterPro" id="IPR015422">
    <property type="entry name" value="PyrdxlP-dep_Trfase_small"/>
</dbReference>
<feature type="domain" description="Aminotransferase class I/classII large" evidence="6">
    <location>
        <begin position="84"/>
        <end position="387"/>
    </location>
</feature>
<evidence type="ECO:0000256" key="3">
    <source>
        <dbReference type="ARBA" id="ARBA00022679"/>
    </source>
</evidence>
<dbReference type="InterPro" id="IPR015421">
    <property type="entry name" value="PyrdxlP-dep_Trfase_major"/>
</dbReference>
<protein>
    <submittedName>
        <fullName evidence="7">Putative aminotransferase class I and II</fullName>
    </submittedName>
</protein>
<dbReference type="CDD" id="cd00609">
    <property type="entry name" value="AAT_like"/>
    <property type="match status" value="1"/>
</dbReference>
<organism evidence="7">
    <name type="scientific">uncultured marine microorganism HF4000_APKG10H12</name>
    <dbReference type="NCBI Taxonomy" id="455560"/>
    <lineage>
        <taxon>unclassified sequences</taxon>
        <taxon>environmental samples</taxon>
    </lineage>
</organism>
<keyword evidence="3 7" id="KW-0808">Transferase</keyword>
<dbReference type="Gene3D" id="3.90.1150.10">
    <property type="entry name" value="Aspartate Aminotransferase, domain 1"/>
    <property type="match status" value="1"/>
</dbReference>
<keyword evidence="4" id="KW-0663">Pyridoxal phosphate</keyword>
<evidence type="ECO:0000256" key="5">
    <source>
        <dbReference type="SAM" id="MobiDB-lite"/>
    </source>
</evidence>
<name>B3TC91_9ZZZZ</name>
<dbReference type="PANTHER" id="PTHR43488">
    <property type="entry name" value="GLUTAMATE-PYRUVATE AMINOTRANSFERASE ALAA"/>
    <property type="match status" value="1"/>
</dbReference>
<dbReference type="GO" id="GO:0030170">
    <property type="term" value="F:pyridoxal phosphate binding"/>
    <property type="evidence" value="ECO:0007669"/>
    <property type="project" value="InterPro"/>
</dbReference>
<dbReference type="GO" id="GO:0008483">
    <property type="term" value="F:transaminase activity"/>
    <property type="evidence" value="ECO:0007669"/>
    <property type="project" value="UniProtKB-KW"/>
</dbReference>
<dbReference type="InterPro" id="IPR004839">
    <property type="entry name" value="Aminotransferase_I/II_large"/>
</dbReference>
<proteinExistence type="predicted"/>
<dbReference type="SUPFAM" id="SSF53383">
    <property type="entry name" value="PLP-dependent transferases"/>
    <property type="match status" value="1"/>
</dbReference>
<dbReference type="Pfam" id="PF00155">
    <property type="entry name" value="Aminotran_1_2"/>
    <property type="match status" value="1"/>
</dbReference>
<gene>
    <name evidence="7" type="ORF">ALOHA_HF4000APKG10H12ctg3g15</name>
</gene>
<evidence type="ECO:0000256" key="4">
    <source>
        <dbReference type="ARBA" id="ARBA00022898"/>
    </source>
</evidence>
<dbReference type="InterPro" id="IPR051926">
    <property type="entry name" value="Ala_Aminotransferase"/>
</dbReference>
<dbReference type="InterPro" id="IPR015424">
    <property type="entry name" value="PyrdxlP-dep_Trfase"/>
</dbReference>
<evidence type="ECO:0000256" key="2">
    <source>
        <dbReference type="ARBA" id="ARBA00022576"/>
    </source>
</evidence>
<accession>B3TC91</accession>